<dbReference type="InterPro" id="IPR006133">
    <property type="entry name" value="DNA-dir_DNA_pol_B_exonuc"/>
</dbReference>
<dbReference type="SUPFAM" id="SSF53098">
    <property type="entry name" value="Ribonuclease H-like"/>
    <property type="match status" value="1"/>
</dbReference>
<evidence type="ECO:0000313" key="8">
    <source>
        <dbReference type="RefSeq" id="XP_013790883.1"/>
    </source>
</evidence>
<dbReference type="Gene3D" id="2.40.50.730">
    <property type="match status" value="2"/>
</dbReference>
<dbReference type="Proteomes" id="UP000694941">
    <property type="component" value="Unplaced"/>
</dbReference>
<dbReference type="Gene3D" id="3.30.420.10">
    <property type="entry name" value="Ribonuclease H-like superfamily/Ribonuclease H"/>
    <property type="match status" value="1"/>
</dbReference>
<dbReference type="InterPro" id="IPR056435">
    <property type="entry name" value="DPOD/Z_N"/>
</dbReference>
<dbReference type="InterPro" id="IPR012337">
    <property type="entry name" value="RNaseH-like_sf"/>
</dbReference>
<dbReference type="GeneID" id="106474736"/>
<evidence type="ECO:0000256" key="1">
    <source>
        <dbReference type="ARBA" id="ARBA00024411"/>
    </source>
</evidence>
<comment type="catalytic activity">
    <reaction evidence="3">
        <text>DNA(n) + a 2'-deoxyribonucleoside 5'-triphosphate = DNA(n+1) + diphosphate</text>
        <dbReference type="Rhea" id="RHEA:22508"/>
        <dbReference type="Rhea" id="RHEA-COMP:17339"/>
        <dbReference type="Rhea" id="RHEA-COMP:17340"/>
        <dbReference type="ChEBI" id="CHEBI:33019"/>
        <dbReference type="ChEBI" id="CHEBI:61560"/>
        <dbReference type="ChEBI" id="CHEBI:173112"/>
        <dbReference type="EC" id="2.7.7.7"/>
    </reaction>
</comment>
<evidence type="ECO:0000256" key="2">
    <source>
        <dbReference type="ARBA" id="ARBA00042791"/>
    </source>
</evidence>
<gene>
    <name evidence="8" type="primary">LOC106474736</name>
</gene>
<dbReference type="InterPro" id="IPR036397">
    <property type="entry name" value="RNaseH_sf"/>
</dbReference>
<protein>
    <recommendedName>
        <fullName evidence="1">DNA polymerase delta catalytic subunit</fullName>
    </recommendedName>
    <alternativeName>
        <fullName evidence="2">3'-5' exodeoxyribonuclease</fullName>
    </alternativeName>
</protein>
<dbReference type="RefSeq" id="XP_013790883.1">
    <property type="nucleotide sequence ID" value="XM_013935429.2"/>
</dbReference>
<evidence type="ECO:0000259" key="5">
    <source>
        <dbReference type="Pfam" id="PF03104"/>
    </source>
</evidence>
<dbReference type="Pfam" id="PF24055">
    <property type="entry name" value="POL3_N"/>
    <property type="match status" value="1"/>
</dbReference>
<dbReference type="Pfam" id="PF03104">
    <property type="entry name" value="DNA_pol_B_exo1"/>
    <property type="match status" value="1"/>
</dbReference>
<feature type="region of interest" description="Disordered" evidence="4">
    <location>
        <begin position="1"/>
        <end position="76"/>
    </location>
</feature>
<evidence type="ECO:0000256" key="4">
    <source>
        <dbReference type="SAM" id="MobiDB-lite"/>
    </source>
</evidence>
<name>A0ABM1BY41_LIMPO</name>
<dbReference type="PANTHER" id="PTHR10322:SF23">
    <property type="entry name" value="DNA POLYMERASE DELTA CATALYTIC SUBUNIT"/>
    <property type="match status" value="1"/>
</dbReference>
<dbReference type="PANTHER" id="PTHR10322">
    <property type="entry name" value="DNA POLYMERASE CATALYTIC SUBUNIT"/>
    <property type="match status" value="1"/>
</dbReference>
<evidence type="ECO:0000256" key="3">
    <source>
        <dbReference type="ARBA" id="ARBA00049244"/>
    </source>
</evidence>
<proteinExistence type="predicted"/>
<reference evidence="8" key="1">
    <citation type="submission" date="2025-08" db="UniProtKB">
        <authorList>
            <consortium name="RefSeq"/>
        </authorList>
    </citation>
    <scope>IDENTIFICATION</scope>
    <source>
        <tissue evidence="8">Muscle</tissue>
    </source>
</reference>
<sequence length="449" mass="50844">MNGKRKSFPGRFQSSQSNKRSRRDDDNEPLDFEAELALMDSVEEEIQLESQGEGPENLSTSSKWSRPTPPPLNPEKDSLVFQQLDIAHYIGQPLAGMPGSQIGSVPVMQMFGITMEGYSVMCHVHGFTPYFFIPAPTNFKTEHCQIFQEVLNKAVIADMRSNKDGITQAVLAVGVVIKESIYGYHVNRKVPFLKITMALPRLIAPAKRLLETGVVNVPSYGSRAYQPYESNIDFEIRFMVDTGIVGCSWIELPPKKYQVRSKDNAPSPISRCQIEVDVAWDSFISYPPEGEWAKVAPFRILSFDIECAGRKGIFPEPEKDPVIQIANMVIRQGEKDPFIRNVFTLNSCAPIVGSQVLSYMKENQMLEKWADFVREVDPDIITGYNIQNFDITYLINRAKTLNVKPFPFLGRVINRASVIKNSMIQSKQMGRRENKFINTEGRIQFDLLL</sequence>
<accession>A0ABM1BY41</accession>
<organism evidence="7 8">
    <name type="scientific">Limulus polyphemus</name>
    <name type="common">Atlantic horseshoe crab</name>
    <dbReference type="NCBI Taxonomy" id="6850"/>
    <lineage>
        <taxon>Eukaryota</taxon>
        <taxon>Metazoa</taxon>
        <taxon>Ecdysozoa</taxon>
        <taxon>Arthropoda</taxon>
        <taxon>Chelicerata</taxon>
        <taxon>Merostomata</taxon>
        <taxon>Xiphosura</taxon>
        <taxon>Limulidae</taxon>
        <taxon>Limulus</taxon>
    </lineage>
</organism>
<keyword evidence="7" id="KW-1185">Reference proteome</keyword>
<evidence type="ECO:0000313" key="7">
    <source>
        <dbReference type="Proteomes" id="UP000694941"/>
    </source>
</evidence>
<feature type="domain" description="DNA-directed DNA polymerase family B exonuclease" evidence="5">
    <location>
        <begin position="226"/>
        <end position="448"/>
    </location>
</feature>
<feature type="non-terminal residue" evidence="8">
    <location>
        <position position="449"/>
    </location>
</feature>
<dbReference type="InterPro" id="IPR050240">
    <property type="entry name" value="DNA_pol_type-B"/>
</dbReference>
<feature type="domain" description="DNA polymerase delta/zeta catalytic subunit N-terminal" evidence="6">
    <location>
        <begin position="126"/>
        <end position="203"/>
    </location>
</feature>
<evidence type="ECO:0000259" key="6">
    <source>
        <dbReference type="Pfam" id="PF24055"/>
    </source>
</evidence>